<feature type="domain" description="Cullin family profile" evidence="6">
    <location>
        <begin position="358"/>
        <end position="598"/>
    </location>
</feature>
<dbReference type="Pfam" id="PF10557">
    <property type="entry name" value="Cullin_Nedd8"/>
    <property type="match status" value="1"/>
</dbReference>
<dbReference type="Gene3D" id="1.10.10.10">
    <property type="entry name" value="Winged helix-like DNA-binding domain superfamily/Winged helix DNA-binding domain"/>
    <property type="match status" value="1"/>
</dbReference>
<dbReference type="AlphaFoldDB" id="A0A7S1FCU5"/>
<dbReference type="InterPro" id="IPR019559">
    <property type="entry name" value="Cullin_neddylation_domain"/>
</dbReference>
<accession>A0A7S1FCU5</accession>
<name>A0A7S1FCU5_NOCSC</name>
<dbReference type="SMART" id="SM00182">
    <property type="entry name" value="CULLIN"/>
    <property type="match status" value="1"/>
</dbReference>
<dbReference type="EMBL" id="HBFQ01045316">
    <property type="protein sequence ID" value="CAD8857873.1"/>
    <property type="molecule type" value="Transcribed_RNA"/>
</dbReference>
<dbReference type="InterPro" id="IPR016158">
    <property type="entry name" value="Cullin_homology"/>
</dbReference>
<sequence>MDEKESNRTWECLKHAIHQIHQHNASSLSFEELYRNAYNLVLHKYGELLYNGVQKVVADHLKSVAQSCVDCADDRLLEELKKQWDDHKTTMVMIRDILMYMDRNFVTQYKKVPVYEMGLIIFRENVSGHPRVRTRLLSLMLENIAAERRGEQVDRILLKHTVNMLVELGVQGKSVYRECFEDQFLDATRKFYQDEPVRYISQNTCSDYLRKAENRIREEKTRVENYLHESTMEKIQELCDEEWILAHYKTLVHMENSGCAWMFEHDKVQDLGRMFQLFSRVPQTLKEVQRVMIDCICDVGRDILNDPEKKKDPVSFISAILNLKHKYDQFVKESFRESKDFQLALKQAFEGFLNKDTRTAQYLSHYVDDMFRKGLKGSNDVEIDQSLEQVVMVFRFLQDKDVFENFYKQHLSRRLLTGRSVNDEAEKSMISKLKSECGHQYTSKLEGMFQDMKLSEDLMKQYKNSFAASGTTAQTTGQRPRLNVSGIELKVSVLTSGFWPGSPGAPCELPLEIQECCNRFETFYLAKHTGRRLTWQPNFGYADLKAMMPESRHELNVSTYQMCILLLFNTHQTLSYQDLHLHTNIPLDELKRHLMSLYVNPKARILVKVGNEKEKTKEPQDEDQFQVNYAFECKLFRIKVPLVQMKSQGLDAGGLSKADEAGGSSGANGTDVPAIVEEDRKHLVEAVIVRIMKSRKTLEHNQLVMEVTRHLTARFQPTPTLIKQRTEKLIEREYLERAQHDRRVYNYLA</sequence>
<dbReference type="InterPro" id="IPR016159">
    <property type="entry name" value="Cullin_repeat-like_dom_sf"/>
</dbReference>
<reference evidence="7" key="1">
    <citation type="submission" date="2021-01" db="EMBL/GenBank/DDBJ databases">
        <authorList>
            <person name="Corre E."/>
            <person name="Pelletier E."/>
            <person name="Niang G."/>
            <person name="Scheremetjew M."/>
            <person name="Finn R."/>
            <person name="Kale V."/>
            <person name="Holt S."/>
            <person name="Cochrane G."/>
            <person name="Meng A."/>
            <person name="Brown T."/>
            <person name="Cohen L."/>
        </authorList>
    </citation>
    <scope>NUCLEOTIDE SEQUENCE</scope>
</reference>
<dbReference type="FunFam" id="1.10.10.10:FF:000014">
    <property type="entry name" value="Cullin 1"/>
    <property type="match status" value="1"/>
</dbReference>
<dbReference type="InterPro" id="IPR036390">
    <property type="entry name" value="WH_DNA-bd_sf"/>
</dbReference>
<dbReference type="Pfam" id="PF26557">
    <property type="entry name" value="Cullin_AB"/>
    <property type="match status" value="1"/>
</dbReference>
<comment type="similarity">
    <text evidence="1 4 5">Belongs to the cullin family.</text>
</comment>
<protein>
    <recommendedName>
        <fullName evidence="6">Cullin family profile domain-containing protein</fullName>
    </recommendedName>
</protein>
<keyword evidence="3" id="KW-0832">Ubl conjugation</keyword>
<organism evidence="7">
    <name type="scientific">Noctiluca scintillans</name>
    <name type="common">Sea sparkle</name>
    <name type="synonym">Red tide dinoflagellate</name>
    <dbReference type="NCBI Taxonomy" id="2966"/>
    <lineage>
        <taxon>Eukaryota</taxon>
        <taxon>Sar</taxon>
        <taxon>Alveolata</taxon>
        <taxon>Dinophyceae</taxon>
        <taxon>Noctilucales</taxon>
        <taxon>Noctilucaceae</taxon>
        <taxon>Noctiluca</taxon>
    </lineage>
</organism>
<proteinExistence type="inferred from homology"/>
<dbReference type="InterPro" id="IPR036317">
    <property type="entry name" value="Cullin_homology_sf"/>
</dbReference>
<dbReference type="Gene3D" id="1.20.1310.10">
    <property type="entry name" value="Cullin Repeats"/>
    <property type="match status" value="4"/>
</dbReference>
<evidence type="ECO:0000256" key="3">
    <source>
        <dbReference type="ARBA" id="ARBA00022843"/>
    </source>
</evidence>
<evidence type="ECO:0000313" key="7">
    <source>
        <dbReference type="EMBL" id="CAD8857873.1"/>
    </source>
</evidence>
<evidence type="ECO:0000256" key="4">
    <source>
        <dbReference type="PROSITE-ProRule" id="PRU00330"/>
    </source>
</evidence>
<dbReference type="Pfam" id="PF00888">
    <property type="entry name" value="Cullin"/>
    <property type="match status" value="1"/>
</dbReference>
<dbReference type="GO" id="GO:0006511">
    <property type="term" value="P:ubiquitin-dependent protein catabolic process"/>
    <property type="evidence" value="ECO:0007669"/>
    <property type="project" value="InterPro"/>
</dbReference>
<gene>
    <name evidence="7" type="ORF">NSCI0253_LOCUS32225</name>
</gene>
<dbReference type="PROSITE" id="PS50069">
    <property type="entry name" value="CULLIN_2"/>
    <property type="match status" value="1"/>
</dbReference>
<dbReference type="FunFam" id="1.20.1310.10:FF:000002">
    <property type="entry name" value="cullin-3 isoform X1"/>
    <property type="match status" value="1"/>
</dbReference>
<dbReference type="InterPro" id="IPR001373">
    <property type="entry name" value="Cullin_N"/>
</dbReference>
<keyword evidence="2" id="KW-1017">Isopeptide bond</keyword>
<evidence type="ECO:0000256" key="2">
    <source>
        <dbReference type="ARBA" id="ARBA00022499"/>
    </source>
</evidence>
<dbReference type="SUPFAM" id="SSF75632">
    <property type="entry name" value="Cullin homology domain"/>
    <property type="match status" value="1"/>
</dbReference>
<dbReference type="PANTHER" id="PTHR11932">
    <property type="entry name" value="CULLIN"/>
    <property type="match status" value="1"/>
</dbReference>
<dbReference type="SMART" id="SM00884">
    <property type="entry name" value="Cullin_Nedd8"/>
    <property type="match status" value="1"/>
</dbReference>
<evidence type="ECO:0000256" key="1">
    <source>
        <dbReference type="ARBA" id="ARBA00006019"/>
    </source>
</evidence>
<dbReference type="FunFam" id="1.20.1310.10:FF:000001">
    <property type="entry name" value="Cullin 3"/>
    <property type="match status" value="1"/>
</dbReference>
<dbReference type="SUPFAM" id="SSF46785">
    <property type="entry name" value="Winged helix' DNA-binding domain"/>
    <property type="match status" value="1"/>
</dbReference>
<dbReference type="SUPFAM" id="SSF74788">
    <property type="entry name" value="Cullin repeat-like"/>
    <property type="match status" value="1"/>
</dbReference>
<dbReference type="FunFam" id="1.20.1310.10:FF:000006">
    <property type="entry name" value="Cullin 3"/>
    <property type="match status" value="1"/>
</dbReference>
<dbReference type="InterPro" id="IPR059120">
    <property type="entry name" value="Cullin-like_AB"/>
</dbReference>
<evidence type="ECO:0000259" key="6">
    <source>
        <dbReference type="PROSITE" id="PS50069"/>
    </source>
</evidence>
<dbReference type="InterPro" id="IPR036388">
    <property type="entry name" value="WH-like_DNA-bd_sf"/>
</dbReference>
<dbReference type="GO" id="GO:0031625">
    <property type="term" value="F:ubiquitin protein ligase binding"/>
    <property type="evidence" value="ECO:0007669"/>
    <property type="project" value="InterPro"/>
</dbReference>
<evidence type="ECO:0000256" key="5">
    <source>
        <dbReference type="RuleBase" id="RU003829"/>
    </source>
</evidence>
<dbReference type="Gene3D" id="3.30.230.130">
    <property type="entry name" value="Cullin, Chain C, Domain 2"/>
    <property type="match status" value="1"/>
</dbReference>
<dbReference type="InterPro" id="IPR045093">
    <property type="entry name" value="Cullin"/>
</dbReference>